<keyword evidence="2" id="KW-0812">Transmembrane</keyword>
<feature type="compositionally biased region" description="Pro residues" evidence="1">
    <location>
        <begin position="1"/>
        <end position="11"/>
    </location>
</feature>
<gene>
    <name evidence="3" type="ORF">SAMN04488502_104152</name>
</gene>
<name>A0A1G9SXW8_9FIRM</name>
<reference evidence="3 4" key="1">
    <citation type="submission" date="2016-10" db="EMBL/GenBank/DDBJ databases">
        <authorList>
            <person name="de Groot N.N."/>
        </authorList>
    </citation>
    <scope>NUCLEOTIDE SEQUENCE [LARGE SCALE GENOMIC DNA]</scope>
    <source>
        <strain evidence="3 4">DSM 1736</strain>
    </source>
</reference>
<keyword evidence="4" id="KW-1185">Reference proteome</keyword>
<sequence length="177" mass="17745">MPTAPTPPYKPTLPTAPTVAPAASGSKPASQPAAAPAAGWTAPVNRDSSAPSTASPEKPPADPPQPPPFPAVSSTDGTADVPAETALPAGLRDTAAATLKDSQSPAAYQLSGSVYTVLLGVVVLVAVVLTGKRLWKSSAAAKPTKAPANNKTAPQTIVKPPSQDTGPKTKGNFEVRI</sequence>
<feature type="region of interest" description="Disordered" evidence="1">
    <location>
        <begin position="1"/>
        <end position="89"/>
    </location>
</feature>
<organism evidence="3 4">
    <name type="scientific">Dendrosporobacter quercicolus</name>
    <dbReference type="NCBI Taxonomy" id="146817"/>
    <lineage>
        <taxon>Bacteria</taxon>
        <taxon>Bacillati</taxon>
        <taxon>Bacillota</taxon>
        <taxon>Negativicutes</taxon>
        <taxon>Selenomonadales</taxon>
        <taxon>Sporomusaceae</taxon>
        <taxon>Dendrosporobacter</taxon>
    </lineage>
</organism>
<evidence type="ECO:0000256" key="2">
    <source>
        <dbReference type="SAM" id="Phobius"/>
    </source>
</evidence>
<dbReference type="RefSeq" id="WP_092072331.1">
    <property type="nucleotide sequence ID" value="NZ_FNHB01000004.1"/>
</dbReference>
<protein>
    <submittedName>
        <fullName evidence="3">Uncharacterized protein</fullName>
    </submittedName>
</protein>
<accession>A0A1G9SXW8</accession>
<feature type="compositionally biased region" description="Polar residues" evidence="1">
    <location>
        <begin position="46"/>
        <end position="55"/>
    </location>
</feature>
<evidence type="ECO:0000313" key="3">
    <source>
        <dbReference type="EMBL" id="SDM40283.1"/>
    </source>
</evidence>
<dbReference type="STRING" id="146817.SAMN04488502_104152"/>
<dbReference type="EMBL" id="FNHB01000004">
    <property type="protein sequence ID" value="SDM40283.1"/>
    <property type="molecule type" value="Genomic_DNA"/>
</dbReference>
<dbReference type="Proteomes" id="UP000214880">
    <property type="component" value="Unassembled WGS sequence"/>
</dbReference>
<proteinExistence type="predicted"/>
<feature type="region of interest" description="Disordered" evidence="1">
    <location>
        <begin position="138"/>
        <end position="177"/>
    </location>
</feature>
<keyword evidence="2" id="KW-1133">Transmembrane helix</keyword>
<evidence type="ECO:0000256" key="1">
    <source>
        <dbReference type="SAM" id="MobiDB-lite"/>
    </source>
</evidence>
<evidence type="ECO:0000313" key="4">
    <source>
        <dbReference type="Proteomes" id="UP000214880"/>
    </source>
</evidence>
<feature type="compositionally biased region" description="Low complexity" evidence="1">
    <location>
        <begin position="12"/>
        <end position="43"/>
    </location>
</feature>
<keyword evidence="2" id="KW-0472">Membrane</keyword>
<feature type="compositionally biased region" description="Pro residues" evidence="1">
    <location>
        <begin position="57"/>
        <end position="70"/>
    </location>
</feature>
<feature type="compositionally biased region" description="Low complexity" evidence="1">
    <location>
        <begin position="138"/>
        <end position="153"/>
    </location>
</feature>
<feature type="transmembrane region" description="Helical" evidence="2">
    <location>
        <begin position="106"/>
        <end position="129"/>
    </location>
</feature>
<dbReference type="AlphaFoldDB" id="A0A1G9SXW8"/>